<organism evidence="1 2">
    <name type="scientific">Clostridium argentinense CDC 2741</name>
    <dbReference type="NCBI Taxonomy" id="1418104"/>
    <lineage>
        <taxon>Bacteria</taxon>
        <taxon>Bacillati</taxon>
        <taxon>Bacillota</taxon>
        <taxon>Clostridia</taxon>
        <taxon>Eubacteriales</taxon>
        <taxon>Clostridiaceae</taxon>
        <taxon>Clostridium</taxon>
    </lineage>
</organism>
<dbReference type="Proteomes" id="UP000031366">
    <property type="component" value="Unassembled WGS sequence"/>
</dbReference>
<comment type="caution">
    <text evidence="1">The sequence shown here is derived from an EMBL/GenBank/DDBJ whole genome shotgun (WGS) entry which is preliminary data.</text>
</comment>
<sequence>MLSNNNLHEAKLNRNTNYTLPQYRFLKAI</sequence>
<dbReference type="AlphaFoldDB" id="A0A0C1U933"/>
<name>A0A0C1U933_9CLOT</name>
<evidence type="ECO:0000313" key="2">
    <source>
        <dbReference type="Proteomes" id="UP000031366"/>
    </source>
</evidence>
<protein>
    <submittedName>
        <fullName evidence="1">Uncharacterized protein</fullName>
    </submittedName>
</protein>
<gene>
    <name evidence="1" type="ORF">U732_4002</name>
</gene>
<evidence type="ECO:0000313" key="1">
    <source>
        <dbReference type="EMBL" id="KIE48228.1"/>
    </source>
</evidence>
<dbReference type="EMBL" id="AYSO01000011">
    <property type="protein sequence ID" value="KIE48228.1"/>
    <property type="molecule type" value="Genomic_DNA"/>
</dbReference>
<keyword evidence="2" id="KW-1185">Reference proteome</keyword>
<reference evidence="1 2" key="1">
    <citation type="journal article" date="2015" name="Infect. Genet. Evol.">
        <title>Genomic sequences of six botulinum neurotoxin-producing strains representing three clostridial species illustrate the mobility and diversity of botulinum neurotoxin genes.</title>
        <authorList>
            <person name="Smith T.J."/>
            <person name="Hill K.K."/>
            <person name="Xie G."/>
            <person name="Foley B.T."/>
            <person name="Williamson C.H."/>
            <person name="Foster J.T."/>
            <person name="Johnson S.L."/>
            <person name="Chertkov O."/>
            <person name="Teshima H."/>
            <person name="Gibbons H.S."/>
            <person name="Johnsky L.A."/>
            <person name="Karavis M.A."/>
            <person name="Smith L.A."/>
        </authorList>
    </citation>
    <scope>NUCLEOTIDE SEQUENCE [LARGE SCALE GENOMIC DNA]</scope>
    <source>
        <strain evidence="1 2">CDC 2741</strain>
    </source>
</reference>
<accession>A0A0C1U933</accession>
<proteinExistence type="predicted"/>